<evidence type="ECO:0000256" key="1">
    <source>
        <dbReference type="SAM" id="MobiDB-lite"/>
    </source>
</evidence>
<gene>
    <name evidence="3" type="ORF">AOQ84DRAFT_92989</name>
</gene>
<dbReference type="Pfam" id="PF22893">
    <property type="entry name" value="ULD_2"/>
    <property type="match status" value="1"/>
</dbReference>
<proteinExistence type="predicted"/>
<dbReference type="OrthoDB" id="5431013at2759"/>
<dbReference type="AlphaFoldDB" id="A0A8E2EVP0"/>
<dbReference type="InterPro" id="IPR039327">
    <property type="entry name" value="CON7-like"/>
</dbReference>
<dbReference type="GO" id="GO:0006355">
    <property type="term" value="P:regulation of DNA-templated transcription"/>
    <property type="evidence" value="ECO:0007669"/>
    <property type="project" value="InterPro"/>
</dbReference>
<sequence>MAEIGLIASVIQVVSTGLALSQTLYQYADSVASADKRIRDIAQDVKLTSFVIDELGRVFKRDETAALISKNAVDTAEETVRECSNVFVEMAATLKKSKKNTLGRLMLPFREPKLELLRTNIERLKSTLQLLMQVLMHAHQIAATKPDKEIVAVQRQQIKALIQTKKESTKRYEESLRSYNISEGSTEVDDDDELGVTTNEKTENTDRGLNIFSTASSMGTTITAKGLESCVEHIQKLLKDIEAVQRVLGANAEGASSTEHEQDLVGSYFRTRSALDSVILGSSSAAKAGLKPGEVILQEKRQFDLVNVEGEREERIRLEQTDSITTVQIEKKTLPIKFKDAKGREFSLPYHICNTWEAISQFVIQIFITVDGIDENVREGRYDLIGPEGEIILPQARGAVIEPGWEITMRMWQTPEQPLRSLEPHGGPLQPVETTDQLVSSVPLRAKEKEKQKKQEKDVSAVSSLGLRRVRDMREPLGLPQDMDLIGSTTLPTRSKYDLVSSSDQELKDGDYRGFQTFVSVSLAICVA</sequence>
<dbReference type="Proteomes" id="UP000250140">
    <property type="component" value="Unassembled WGS sequence"/>
</dbReference>
<dbReference type="PANTHER" id="PTHR36167:SF4">
    <property type="entry name" value="FUNGAL N-TERMINAL DOMAIN-CONTAINING PROTEIN"/>
    <property type="match status" value="1"/>
</dbReference>
<keyword evidence="4" id="KW-1185">Reference proteome</keyword>
<accession>A0A8E2EVP0</accession>
<dbReference type="EMBL" id="KV750227">
    <property type="protein sequence ID" value="OCL05709.1"/>
    <property type="molecule type" value="Genomic_DNA"/>
</dbReference>
<reference evidence="3 4" key="1">
    <citation type="journal article" date="2016" name="Nat. Commun.">
        <title>Ectomycorrhizal ecology is imprinted in the genome of the dominant symbiotic fungus Cenococcum geophilum.</title>
        <authorList>
            <consortium name="DOE Joint Genome Institute"/>
            <person name="Peter M."/>
            <person name="Kohler A."/>
            <person name="Ohm R.A."/>
            <person name="Kuo A."/>
            <person name="Krutzmann J."/>
            <person name="Morin E."/>
            <person name="Arend M."/>
            <person name="Barry K.W."/>
            <person name="Binder M."/>
            <person name="Choi C."/>
            <person name="Clum A."/>
            <person name="Copeland A."/>
            <person name="Grisel N."/>
            <person name="Haridas S."/>
            <person name="Kipfer T."/>
            <person name="LaButti K."/>
            <person name="Lindquist E."/>
            <person name="Lipzen A."/>
            <person name="Maire R."/>
            <person name="Meier B."/>
            <person name="Mihaltcheva S."/>
            <person name="Molinier V."/>
            <person name="Murat C."/>
            <person name="Poggeler S."/>
            <person name="Quandt C.A."/>
            <person name="Sperisen C."/>
            <person name="Tritt A."/>
            <person name="Tisserant E."/>
            <person name="Crous P.W."/>
            <person name="Henrissat B."/>
            <person name="Nehls U."/>
            <person name="Egli S."/>
            <person name="Spatafora J.W."/>
            <person name="Grigoriev I.V."/>
            <person name="Martin F.M."/>
        </authorList>
    </citation>
    <scope>NUCLEOTIDE SEQUENCE [LARGE SCALE GENOMIC DNA]</scope>
    <source>
        <strain evidence="3 4">CBS 207.34</strain>
    </source>
</reference>
<protein>
    <recommendedName>
        <fullName evidence="2">Ubiquitin-like domain-containing protein</fullName>
    </recommendedName>
</protein>
<dbReference type="PANTHER" id="PTHR36167">
    <property type="entry name" value="C2H2 FINGER DOMAIN TRANSCRIPTION FACTOR (EUROFUNG)-RELATED"/>
    <property type="match status" value="1"/>
</dbReference>
<evidence type="ECO:0000259" key="2">
    <source>
        <dbReference type="Pfam" id="PF22893"/>
    </source>
</evidence>
<dbReference type="InterPro" id="IPR054464">
    <property type="entry name" value="ULD_fung"/>
</dbReference>
<organism evidence="3 4">
    <name type="scientific">Glonium stellatum</name>
    <dbReference type="NCBI Taxonomy" id="574774"/>
    <lineage>
        <taxon>Eukaryota</taxon>
        <taxon>Fungi</taxon>
        <taxon>Dikarya</taxon>
        <taxon>Ascomycota</taxon>
        <taxon>Pezizomycotina</taxon>
        <taxon>Dothideomycetes</taxon>
        <taxon>Pleosporomycetidae</taxon>
        <taxon>Gloniales</taxon>
        <taxon>Gloniaceae</taxon>
        <taxon>Glonium</taxon>
    </lineage>
</organism>
<evidence type="ECO:0000313" key="4">
    <source>
        <dbReference type="Proteomes" id="UP000250140"/>
    </source>
</evidence>
<evidence type="ECO:0000313" key="3">
    <source>
        <dbReference type="EMBL" id="OCL05709.1"/>
    </source>
</evidence>
<feature type="region of interest" description="Disordered" evidence="1">
    <location>
        <begin position="418"/>
        <end position="437"/>
    </location>
</feature>
<name>A0A8E2EVP0_9PEZI</name>
<feature type="domain" description="Ubiquitin-like" evidence="2">
    <location>
        <begin position="334"/>
        <end position="414"/>
    </location>
</feature>